<dbReference type="PANTHER" id="PTHR10846">
    <property type="entry name" value="SODIUM/POTASSIUM/CALCIUM EXCHANGER"/>
    <property type="match status" value="1"/>
</dbReference>
<name>A0A8J6HCT4_TENMO</name>
<keyword evidence="11" id="KW-0630">Potassium</keyword>
<evidence type="ECO:0000256" key="4">
    <source>
        <dbReference type="ARBA" id="ARBA00022449"/>
    </source>
</evidence>
<dbReference type="PANTHER" id="PTHR10846:SF74">
    <property type="entry name" value="SODIUM_POTASSIUM_CALCIUM EXCHANGER CG1090-RELATED"/>
    <property type="match status" value="1"/>
</dbReference>
<comment type="subcellular location">
    <subcellularLocation>
        <location evidence="1">Membrane</location>
        <topology evidence="1">Multi-pass membrane protein</topology>
    </subcellularLocation>
</comment>
<keyword evidence="9" id="KW-0106">Calcium</keyword>
<dbReference type="EMBL" id="JABDTM020026876">
    <property type="protein sequence ID" value="KAH0811338.1"/>
    <property type="molecule type" value="Genomic_DNA"/>
</dbReference>
<keyword evidence="20" id="KW-1185">Reference proteome</keyword>
<evidence type="ECO:0000256" key="14">
    <source>
        <dbReference type="ARBA" id="ARBA00023065"/>
    </source>
</evidence>
<evidence type="ECO:0000256" key="10">
    <source>
        <dbReference type="ARBA" id="ARBA00022847"/>
    </source>
</evidence>
<dbReference type="GO" id="GO:0008273">
    <property type="term" value="F:calcium, potassium:sodium antiporter activity"/>
    <property type="evidence" value="ECO:0007669"/>
    <property type="project" value="TreeGrafter"/>
</dbReference>
<evidence type="ECO:0000256" key="8">
    <source>
        <dbReference type="ARBA" id="ARBA00022729"/>
    </source>
</evidence>
<evidence type="ECO:0000256" key="6">
    <source>
        <dbReference type="ARBA" id="ARBA00022568"/>
    </source>
</evidence>
<keyword evidence="15 17" id="KW-0472">Membrane</keyword>
<keyword evidence="10" id="KW-0769">Symport</keyword>
<keyword evidence="14" id="KW-0406">Ion transport</keyword>
<comment type="caution">
    <text evidence="19">The sequence shown here is derived from an EMBL/GenBank/DDBJ whole genome shotgun (WGS) entry which is preliminary data.</text>
</comment>
<evidence type="ECO:0000313" key="19">
    <source>
        <dbReference type="EMBL" id="KAH0811338.1"/>
    </source>
</evidence>
<gene>
    <name evidence="19" type="ORF">GEV33_011451</name>
</gene>
<dbReference type="GO" id="GO:0006874">
    <property type="term" value="P:intracellular calcium ion homeostasis"/>
    <property type="evidence" value="ECO:0007669"/>
    <property type="project" value="TreeGrafter"/>
</dbReference>
<organism evidence="19 20">
    <name type="scientific">Tenebrio molitor</name>
    <name type="common">Yellow mealworm beetle</name>
    <dbReference type="NCBI Taxonomy" id="7067"/>
    <lineage>
        <taxon>Eukaryota</taxon>
        <taxon>Metazoa</taxon>
        <taxon>Ecdysozoa</taxon>
        <taxon>Arthropoda</taxon>
        <taxon>Hexapoda</taxon>
        <taxon>Insecta</taxon>
        <taxon>Pterygota</taxon>
        <taxon>Neoptera</taxon>
        <taxon>Endopterygota</taxon>
        <taxon>Coleoptera</taxon>
        <taxon>Polyphaga</taxon>
        <taxon>Cucujiformia</taxon>
        <taxon>Tenebrionidae</taxon>
        <taxon>Tenebrio</taxon>
    </lineage>
</organism>
<evidence type="ECO:0000256" key="5">
    <source>
        <dbReference type="ARBA" id="ARBA00022538"/>
    </source>
</evidence>
<keyword evidence="6" id="KW-0109">Calcium transport</keyword>
<evidence type="ECO:0000256" key="12">
    <source>
        <dbReference type="ARBA" id="ARBA00022989"/>
    </source>
</evidence>
<dbReference type="GO" id="GO:0005886">
    <property type="term" value="C:plasma membrane"/>
    <property type="evidence" value="ECO:0007669"/>
    <property type="project" value="TreeGrafter"/>
</dbReference>
<evidence type="ECO:0000259" key="18">
    <source>
        <dbReference type="Pfam" id="PF01699"/>
    </source>
</evidence>
<dbReference type="GO" id="GO:0005262">
    <property type="term" value="F:calcium channel activity"/>
    <property type="evidence" value="ECO:0007669"/>
    <property type="project" value="TreeGrafter"/>
</dbReference>
<keyword evidence="5" id="KW-0633">Potassium transport</keyword>
<keyword evidence="12 17" id="KW-1133">Transmembrane helix</keyword>
<dbReference type="Proteomes" id="UP000719412">
    <property type="component" value="Unassembled WGS sequence"/>
</dbReference>
<evidence type="ECO:0000256" key="3">
    <source>
        <dbReference type="ARBA" id="ARBA00022448"/>
    </source>
</evidence>
<feature type="transmembrane region" description="Helical" evidence="17">
    <location>
        <begin position="80"/>
        <end position="102"/>
    </location>
</feature>
<keyword evidence="4" id="KW-0050">Antiport</keyword>
<evidence type="ECO:0000256" key="17">
    <source>
        <dbReference type="SAM" id="Phobius"/>
    </source>
</evidence>
<dbReference type="InterPro" id="IPR044880">
    <property type="entry name" value="NCX_ion-bd_dom_sf"/>
</dbReference>
<evidence type="ECO:0000256" key="15">
    <source>
        <dbReference type="ARBA" id="ARBA00023136"/>
    </source>
</evidence>
<feature type="transmembrane region" description="Helical" evidence="17">
    <location>
        <begin position="114"/>
        <end position="132"/>
    </location>
</feature>
<dbReference type="InterPro" id="IPR004481">
    <property type="entry name" value="K/Na/Ca-exchanger"/>
</dbReference>
<evidence type="ECO:0000256" key="7">
    <source>
        <dbReference type="ARBA" id="ARBA00022692"/>
    </source>
</evidence>
<dbReference type="AlphaFoldDB" id="A0A8J6HCT4"/>
<protein>
    <recommendedName>
        <fullName evidence="18">Sodium/calcium exchanger membrane region domain-containing protein</fullName>
    </recommendedName>
</protein>
<dbReference type="Pfam" id="PF01699">
    <property type="entry name" value="Na_Ca_ex"/>
    <property type="match status" value="1"/>
</dbReference>
<dbReference type="GO" id="GO:0015293">
    <property type="term" value="F:symporter activity"/>
    <property type="evidence" value="ECO:0007669"/>
    <property type="project" value="UniProtKB-KW"/>
</dbReference>
<evidence type="ECO:0000256" key="1">
    <source>
        <dbReference type="ARBA" id="ARBA00004141"/>
    </source>
</evidence>
<reference evidence="19" key="1">
    <citation type="journal article" date="2020" name="J Insects Food Feed">
        <title>The yellow mealworm (Tenebrio molitor) genome: a resource for the emerging insects as food and feed industry.</title>
        <authorList>
            <person name="Eriksson T."/>
            <person name="Andere A."/>
            <person name="Kelstrup H."/>
            <person name="Emery V."/>
            <person name="Picard C."/>
        </authorList>
    </citation>
    <scope>NUCLEOTIDE SEQUENCE</scope>
    <source>
        <strain evidence="19">Stoneville</strain>
        <tissue evidence="19">Whole head</tissue>
    </source>
</reference>
<keyword evidence="3" id="KW-0813">Transport</keyword>
<feature type="transmembrane region" description="Helical" evidence="17">
    <location>
        <begin position="49"/>
        <end position="74"/>
    </location>
</feature>
<feature type="transmembrane region" description="Helical" evidence="17">
    <location>
        <begin position="152"/>
        <end position="172"/>
    </location>
</feature>
<dbReference type="Gene3D" id="1.20.1420.30">
    <property type="entry name" value="NCX, central ion-binding region"/>
    <property type="match status" value="1"/>
</dbReference>
<evidence type="ECO:0000313" key="20">
    <source>
        <dbReference type="Proteomes" id="UP000719412"/>
    </source>
</evidence>
<keyword evidence="16" id="KW-0739">Sodium transport</keyword>
<evidence type="ECO:0000256" key="13">
    <source>
        <dbReference type="ARBA" id="ARBA00023053"/>
    </source>
</evidence>
<evidence type="ECO:0000256" key="2">
    <source>
        <dbReference type="ARBA" id="ARBA00005364"/>
    </source>
</evidence>
<feature type="transmembrane region" description="Helical" evidence="17">
    <location>
        <begin position="179"/>
        <end position="197"/>
    </location>
</feature>
<sequence length="214" mass="24095">MINPLEKPTEGGLYKQITWAVVFPIHYLCRKTMPDCRAEQYRNWYPFTFFMSMMWISFYSYFMVWMITVIGTTLGIPDTVMGLTFVAAGVSVPDALSSIAVIKEGYGDMAVSNAVGSNVFDILICLGLPWFIKTAIIKPGSDVPVISKGLTYSTLSLLSTVVFLVVATHLNGWKLDRKYGIILMAWYLIFITFASMYELNVFGYLNPPECSSDY</sequence>
<dbReference type="InterPro" id="IPR004837">
    <property type="entry name" value="NaCa_Exmemb"/>
</dbReference>
<reference evidence="19" key="2">
    <citation type="submission" date="2021-08" db="EMBL/GenBank/DDBJ databases">
        <authorList>
            <person name="Eriksson T."/>
        </authorList>
    </citation>
    <scope>NUCLEOTIDE SEQUENCE</scope>
    <source>
        <strain evidence="19">Stoneville</strain>
        <tissue evidence="19">Whole head</tissue>
    </source>
</reference>
<evidence type="ECO:0000256" key="11">
    <source>
        <dbReference type="ARBA" id="ARBA00022958"/>
    </source>
</evidence>
<comment type="similarity">
    <text evidence="2">Belongs to the Ca(2+):cation antiporter (CaCA) (TC 2.A.19) family. SLC24A subfamily.</text>
</comment>
<evidence type="ECO:0000256" key="16">
    <source>
        <dbReference type="ARBA" id="ARBA00023201"/>
    </source>
</evidence>
<feature type="domain" description="Sodium/calcium exchanger membrane region" evidence="18">
    <location>
        <begin position="45"/>
        <end position="195"/>
    </location>
</feature>
<keyword evidence="13" id="KW-0915">Sodium</keyword>
<evidence type="ECO:0000256" key="9">
    <source>
        <dbReference type="ARBA" id="ARBA00022837"/>
    </source>
</evidence>
<keyword evidence="8" id="KW-0732">Signal</keyword>
<keyword evidence="7 17" id="KW-0812">Transmembrane</keyword>
<proteinExistence type="inferred from homology"/>
<accession>A0A8J6HCT4</accession>
<dbReference type="FunFam" id="1.20.1420.30:FF:000009">
    <property type="entry name" value="sodium/potassium/calcium exchanger 5 isoform X2"/>
    <property type="match status" value="1"/>
</dbReference>